<sequence length="445" mass="49612">MPTKARRVAFFHLDLGVGGAEQLVLQTALQTHAVFEESWRLPCTVDVFTSYFDTDRCLEASRDPRLNIRVFGSFLPHAILGRFRVACSIVRMLYLVLAVIVTGHMGYDLVFNDQVAVVNPLLRLIGRKGTNGATRSKIDVFVDNYFVHQVIFYGHFPDLLLARRHPSLLRRVYRYPFDKLESWTTGMCDMVLVNSKFTAEAFSQTFSSFRKAKPRVLYPPVSKEVEAFQLRSVSGNVDASFSQLEGFDLSVPFATSLNRFEENKNVELAIRAVASLPGHIKCNLVIAGGFDPRLPECKSYFHRLLKLSMELNFRVLGCEDAVDANAAVPCEAMFVGILPVACNTGGPRETIVDGVTGFLCTPTPECFSATLERILLLSSQNPEELAAMCSNAQAHAARTFSPDVFRRSLKAIIADVTGICDNNCVEHSQELAQRVCTARRKRRVA</sequence>
<evidence type="ECO:0000256" key="1">
    <source>
        <dbReference type="ARBA" id="ARBA00022676"/>
    </source>
</evidence>
<dbReference type="OrthoDB" id="448893at2759"/>
<comment type="subcellular location">
    <subcellularLocation>
        <location evidence="3">Endoplasmic reticulum membrane</location>
        <topology evidence="3">Single-pass membrane protein</topology>
    </subcellularLocation>
</comment>
<keyword evidence="3" id="KW-1133">Transmembrane helix</keyword>
<comment type="catalytic activity">
    <reaction evidence="3">
        <text>an alpha-D-Man-(1-&gt;3)-beta-D-Man-(1-&gt;4)-beta-D-GlcNAc-(1-&gt;4)-alpha-D-GlcNAc-diphospho-di-trans,poly-cis-dolichol + GDP-alpha-D-mannose = an alpha-D-Man-(1-&gt;3)-[alpha-D-Man-(1-&gt;6)]-beta-D-Man-(1-&gt;4)-beta-D-GlcNAc-(1-&gt;4)-alpha-D-GlcNAc-diphospho-di-trans,poly-cis-dolichol + GDP + H(+)</text>
        <dbReference type="Rhea" id="RHEA:29519"/>
        <dbReference type="Rhea" id="RHEA-COMP:19513"/>
        <dbReference type="Rhea" id="RHEA-COMP:19515"/>
        <dbReference type="ChEBI" id="CHEBI:15378"/>
        <dbReference type="ChEBI" id="CHEBI:57527"/>
        <dbReference type="ChEBI" id="CHEBI:58189"/>
        <dbReference type="ChEBI" id="CHEBI:132510"/>
        <dbReference type="ChEBI" id="CHEBI:132511"/>
        <dbReference type="EC" id="2.4.1.257"/>
    </reaction>
    <physiologicalReaction direction="left-to-right" evidence="3">
        <dbReference type="Rhea" id="RHEA:29520"/>
    </physiologicalReaction>
</comment>
<protein>
    <recommendedName>
        <fullName evidence="3">Alpha-1,3/1,6-mannosyltransferase ALG2</fullName>
        <ecNumber evidence="3">2.4.1.132</ecNumber>
        <ecNumber evidence="3">2.4.1.257</ecNumber>
    </recommendedName>
    <alternativeName>
        <fullName evidence="3">GDP-Man:Man(1)GlcNAc(2)-PP-Dol alpha-1,3-mannosyltransferase</fullName>
    </alternativeName>
</protein>
<dbReference type="SUPFAM" id="SSF53756">
    <property type="entry name" value="UDP-Glycosyltransferase/glycogen phosphorylase"/>
    <property type="match status" value="1"/>
</dbReference>
<proteinExistence type="inferred from homology"/>
<evidence type="ECO:0000256" key="3">
    <source>
        <dbReference type="RuleBase" id="RU367136"/>
    </source>
</evidence>
<keyword evidence="6" id="KW-1185">Reference proteome</keyword>
<dbReference type="AlphaFoldDB" id="U6LZA6"/>
<organism evidence="5 6">
    <name type="scientific">Eimeria maxima</name>
    <name type="common">Coccidian parasite</name>
    <dbReference type="NCBI Taxonomy" id="5804"/>
    <lineage>
        <taxon>Eukaryota</taxon>
        <taxon>Sar</taxon>
        <taxon>Alveolata</taxon>
        <taxon>Apicomplexa</taxon>
        <taxon>Conoidasida</taxon>
        <taxon>Coccidia</taxon>
        <taxon>Eucoccidiorida</taxon>
        <taxon>Eimeriorina</taxon>
        <taxon>Eimeriidae</taxon>
        <taxon>Eimeria</taxon>
    </lineage>
</organism>
<comment type="pathway">
    <text evidence="3">Protein modification; protein glycosylation.</text>
</comment>
<dbReference type="PANTHER" id="PTHR45918">
    <property type="entry name" value="ALPHA-1,3/1,6-MANNOSYLTRANSFERASE ALG2"/>
    <property type="match status" value="1"/>
</dbReference>
<accession>U6LZA6</accession>
<dbReference type="Proteomes" id="UP000030763">
    <property type="component" value="Unassembled WGS sequence"/>
</dbReference>
<evidence type="ECO:0000313" key="5">
    <source>
        <dbReference type="EMBL" id="CDJ57307.1"/>
    </source>
</evidence>
<keyword evidence="3" id="KW-0472">Membrane</keyword>
<feature type="transmembrane region" description="Helical" evidence="3">
    <location>
        <begin position="92"/>
        <end position="111"/>
    </location>
</feature>
<comment type="catalytic activity">
    <reaction evidence="3">
        <text>a beta-D-Man-(1-&gt;4)-beta-D-GlcNAc-(1-&gt;4)-alpha-D-GlcNAc-diphospho-di-trans,poly-cis-dolichol + GDP-alpha-D-mannose = an alpha-D-Man-(1-&gt;3)-beta-D-Man-(1-&gt;4)-beta-D-GlcNAc-(1-&gt;4)-alpha-D-GlcNAc-diphospho-di-trans,poly-cis-dolichol + GDP + H(+)</text>
        <dbReference type="Rhea" id="RHEA:29515"/>
        <dbReference type="Rhea" id="RHEA-COMP:19511"/>
        <dbReference type="Rhea" id="RHEA-COMP:19513"/>
        <dbReference type="ChEBI" id="CHEBI:15378"/>
        <dbReference type="ChEBI" id="CHEBI:57527"/>
        <dbReference type="ChEBI" id="CHEBI:58189"/>
        <dbReference type="ChEBI" id="CHEBI:58472"/>
        <dbReference type="ChEBI" id="CHEBI:132510"/>
        <dbReference type="EC" id="2.4.1.132"/>
    </reaction>
    <physiologicalReaction direction="left-to-right" evidence="3">
        <dbReference type="Rhea" id="RHEA:29516"/>
    </physiologicalReaction>
</comment>
<keyword evidence="2 3" id="KW-0808">Transferase</keyword>
<dbReference type="OMA" id="AMYMKCP"/>
<evidence type="ECO:0000256" key="2">
    <source>
        <dbReference type="ARBA" id="ARBA00022679"/>
    </source>
</evidence>
<evidence type="ECO:0000259" key="4">
    <source>
        <dbReference type="Pfam" id="PF00534"/>
    </source>
</evidence>
<comment type="similarity">
    <text evidence="3">Belongs to the glycosyltransferase group 1 family.</text>
</comment>
<dbReference type="UniPathway" id="UPA00378"/>
<dbReference type="GO" id="GO:0005789">
    <property type="term" value="C:endoplasmic reticulum membrane"/>
    <property type="evidence" value="ECO:0007669"/>
    <property type="project" value="UniProtKB-SubCell"/>
</dbReference>
<keyword evidence="3" id="KW-0812">Transmembrane</keyword>
<dbReference type="Pfam" id="PF00534">
    <property type="entry name" value="Glycos_transf_1"/>
    <property type="match status" value="1"/>
</dbReference>
<dbReference type="PANTHER" id="PTHR45918:SF1">
    <property type="entry name" value="ALPHA-1,3_1,6-MANNOSYLTRANSFERASE ALG2"/>
    <property type="match status" value="1"/>
</dbReference>
<dbReference type="EMBL" id="HG719254">
    <property type="protein sequence ID" value="CDJ57307.1"/>
    <property type="molecule type" value="Genomic_DNA"/>
</dbReference>
<reference evidence="5" key="2">
    <citation type="submission" date="2013-10" db="EMBL/GenBank/DDBJ databases">
        <authorList>
            <person name="Aslett M."/>
        </authorList>
    </citation>
    <scope>NUCLEOTIDE SEQUENCE [LARGE SCALE GENOMIC DNA]</scope>
    <source>
        <strain evidence="5">Weybridge</strain>
    </source>
</reference>
<name>U6LZA6_EIMMA</name>
<dbReference type="GO" id="GO:0004378">
    <property type="term" value="F:GDP-Man:Man(1)GlcNAc(2)-PP-Dol alpha-1,3-mannosyltransferase activity"/>
    <property type="evidence" value="ECO:0007669"/>
    <property type="project" value="UniProtKB-UniRule"/>
</dbReference>
<dbReference type="GO" id="GO:0102704">
    <property type="term" value="F:GDP-Man:Man(2)GlcNAc(2)-PP-Dol alpha-1,6-mannosyltransferase activity"/>
    <property type="evidence" value="ECO:0007669"/>
    <property type="project" value="UniProtKB-UniRule"/>
</dbReference>
<dbReference type="EC" id="2.4.1.257" evidence="3"/>
<comment type="function">
    <text evidence="3">Mannosylates Man(2)GlcNAc(2)-dolichol diphosphate and Man(1)GlcNAc(2)-dolichol diphosphate to form Man(3)GlcNAc(2)-dolichol diphosphate.</text>
</comment>
<dbReference type="InterPro" id="IPR027054">
    <property type="entry name" value="ALG2"/>
</dbReference>
<dbReference type="RefSeq" id="XP_013333957.1">
    <property type="nucleotide sequence ID" value="XM_013478503.1"/>
</dbReference>
<dbReference type="EC" id="2.4.1.132" evidence="3"/>
<reference evidence="5" key="1">
    <citation type="submission" date="2013-10" db="EMBL/GenBank/DDBJ databases">
        <title>Genomic analysis of the causative agents of coccidiosis in chickens.</title>
        <authorList>
            <person name="Reid A.J."/>
            <person name="Blake D."/>
            <person name="Billington K."/>
            <person name="Browne H."/>
            <person name="Dunn M."/>
            <person name="Hung S."/>
            <person name="Kawahara F."/>
            <person name="Miranda-Saavedra D."/>
            <person name="Mourier T."/>
            <person name="Nagra H."/>
            <person name="Otto T.D."/>
            <person name="Rawlings N."/>
            <person name="Sanchez A."/>
            <person name="Sanders M."/>
            <person name="Subramaniam C."/>
            <person name="Tay Y."/>
            <person name="Dear P."/>
            <person name="Doerig C."/>
            <person name="Gruber A."/>
            <person name="Parkinson J."/>
            <person name="Shirley M."/>
            <person name="Wan K.L."/>
            <person name="Berriman M."/>
            <person name="Tomley F."/>
            <person name="Pain A."/>
        </authorList>
    </citation>
    <scope>NUCLEOTIDE SEQUENCE [LARGE SCALE GENOMIC DNA]</scope>
    <source>
        <strain evidence="5">Weybridge</strain>
    </source>
</reference>
<dbReference type="VEuPathDB" id="ToxoDB:EMWEY_00007650"/>
<gene>
    <name evidence="5" type="ORF">EMWEY_00007650</name>
</gene>
<dbReference type="GeneID" id="25334751"/>
<dbReference type="InterPro" id="IPR001296">
    <property type="entry name" value="Glyco_trans_1"/>
</dbReference>
<dbReference type="Gene3D" id="3.40.50.2000">
    <property type="entry name" value="Glycogen Phosphorylase B"/>
    <property type="match status" value="2"/>
</dbReference>
<feature type="domain" description="Glycosyl transferase family 1" evidence="4">
    <location>
        <begin position="327"/>
        <end position="388"/>
    </location>
</feature>
<evidence type="ECO:0000313" key="6">
    <source>
        <dbReference type="Proteomes" id="UP000030763"/>
    </source>
</evidence>
<keyword evidence="1 3" id="KW-0328">Glycosyltransferase</keyword>